<gene>
    <name evidence="7" type="ORF">UM93_06845</name>
</gene>
<feature type="domain" description="Glucose-methanol-choline oxidoreductase N-terminal" evidence="6">
    <location>
        <begin position="250"/>
        <end position="264"/>
    </location>
</feature>
<evidence type="ECO:0000256" key="4">
    <source>
        <dbReference type="ARBA" id="ARBA00022827"/>
    </source>
</evidence>
<dbReference type="OrthoDB" id="9785276at2"/>
<dbReference type="InterPro" id="IPR007867">
    <property type="entry name" value="GMC_OxRtase_C"/>
</dbReference>
<dbReference type="InterPro" id="IPR000172">
    <property type="entry name" value="GMC_OxRdtase_N"/>
</dbReference>
<dbReference type="PATRIC" id="fig|1618207.4.peg.1387"/>
<evidence type="ECO:0000256" key="1">
    <source>
        <dbReference type="ARBA" id="ARBA00001974"/>
    </source>
</evidence>
<dbReference type="STRING" id="1618207.UM93_06845"/>
<dbReference type="PROSITE" id="PS00624">
    <property type="entry name" value="GMC_OXRED_2"/>
    <property type="match status" value="1"/>
</dbReference>
<accession>A0A0D4C311</accession>
<dbReference type="HOGENOM" id="CLU_002865_7_2_11"/>
<dbReference type="PANTHER" id="PTHR11552:SF147">
    <property type="entry name" value="CHOLINE DEHYDROGENASE, MITOCHONDRIAL"/>
    <property type="match status" value="1"/>
</dbReference>
<evidence type="ECO:0000313" key="7">
    <source>
        <dbReference type="EMBL" id="AJT42944.1"/>
    </source>
</evidence>
<reference evidence="7 8" key="1">
    <citation type="journal article" date="2015" name="Genome Announc.">
        <title>Complete Genome Sequencing of Protease-Producing Novel Arthrobacter sp. Strain IHBB 11108 Using PacBio Single-Molecule Real-Time Sequencing Technology.</title>
        <authorList>
            <person name="Kiran S."/>
            <person name="Swarnkar M.K."/>
            <person name="Pal M."/>
            <person name="Thakur R."/>
            <person name="Tewari R."/>
            <person name="Singh A.K."/>
            <person name="Gulati A."/>
        </authorList>
    </citation>
    <scope>NUCLEOTIDE SEQUENCE [LARGE SCALE GENOMIC DNA]</scope>
    <source>
        <strain evidence="7 8">IHBB 11108</strain>
    </source>
</reference>
<dbReference type="GO" id="GO:0016614">
    <property type="term" value="F:oxidoreductase activity, acting on CH-OH group of donors"/>
    <property type="evidence" value="ECO:0007669"/>
    <property type="project" value="InterPro"/>
</dbReference>
<organism evidence="7 8">
    <name type="scientific">Psychromicrobium lacuslunae</name>
    <dbReference type="NCBI Taxonomy" id="1618207"/>
    <lineage>
        <taxon>Bacteria</taxon>
        <taxon>Bacillati</taxon>
        <taxon>Actinomycetota</taxon>
        <taxon>Actinomycetes</taxon>
        <taxon>Micrococcales</taxon>
        <taxon>Micrococcaceae</taxon>
        <taxon>Psychromicrobium</taxon>
    </lineage>
</organism>
<dbReference type="Gene3D" id="3.50.50.60">
    <property type="entry name" value="FAD/NAD(P)-binding domain"/>
    <property type="match status" value="1"/>
</dbReference>
<comment type="similarity">
    <text evidence="2">Belongs to the GMC oxidoreductase family.</text>
</comment>
<evidence type="ECO:0000256" key="3">
    <source>
        <dbReference type="ARBA" id="ARBA00022630"/>
    </source>
</evidence>
<dbReference type="InterPro" id="IPR036188">
    <property type="entry name" value="FAD/NAD-bd_sf"/>
</dbReference>
<evidence type="ECO:0000256" key="5">
    <source>
        <dbReference type="PIRSR" id="PIRSR000137-2"/>
    </source>
</evidence>
<evidence type="ECO:0000259" key="6">
    <source>
        <dbReference type="PROSITE" id="PS00624"/>
    </source>
</evidence>
<dbReference type="GO" id="GO:0050660">
    <property type="term" value="F:flavin adenine dinucleotide binding"/>
    <property type="evidence" value="ECO:0007669"/>
    <property type="project" value="InterPro"/>
</dbReference>
<evidence type="ECO:0000313" key="8">
    <source>
        <dbReference type="Proteomes" id="UP000061839"/>
    </source>
</evidence>
<keyword evidence="3" id="KW-0285">Flavoprotein</keyword>
<dbReference type="Proteomes" id="UP000061839">
    <property type="component" value="Chromosome"/>
</dbReference>
<dbReference type="EMBL" id="CP011005">
    <property type="protein sequence ID" value="AJT42944.1"/>
    <property type="molecule type" value="Genomic_DNA"/>
</dbReference>
<dbReference type="Pfam" id="PF00732">
    <property type="entry name" value="GMC_oxred_N"/>
    <property type="match status" value="1"/>
</dbReference>
<keyword evidence="8" id="KW-1185">Reference proteome</keyword>
<keyword evidence="4 5" id="KW-0274">FAD</keyword>
<feature type="binding site" evidence="5">
    <location>
        <position position="441"/>
    </location>
    <ligand>
        <name>substrate</name>
    </ligand>
</feature>
<dbReference type="Gene3D" id="3.30.560.10">
    <property type="entry name" value="Glucose Oxidase, domain 3"/>
    <property type="match status" value="1"/>
</dbReference>
<name>A0A0D4C311_9MICC</name>
<dbReference type="Pfam" id="PF05199">
    <property type="entry name" value="GMC_oxred_C"/>
    <property type="match status" value="1"/>
</dbReference>
<proteinExistence type="inferred from homology"/>
<dbReference type="InterPro" id="IPR012132">
    <property type="entry name" value="GMC_OxRdtase"/>
</dbReference>
<dbReference type="SUPFAM" id="SSF51905">
    <property type="entry name" value="FAD/NAD(P)-binding domain"/>
    <property type="match status" value="1"/>
</dbReference>
<sequence length="505" mass="54214">MSQRIIVIGAGSAGSIVSRRLVDAGHQVTVLEAGGPVTNPAIQDISRAGELWHSEQDWDYYTVPQANAAGRRLHLPRGKVLGGSHALNAMIYVRCAAQDFDGWAAAGNPGWSWQEVLPTYLKIENFDGGPSEVRSTGGPLDVLGDYPLQPIQQSIIDAAVQTGLAHNPDYNSGQLDGISQVQLTVRDGERLSSYRAYLEPVAGAENLEILTNAQAVRLLIDDGVVLGVEYVIDGEEVQQLYADQVFLCAGALDSPALLLRSGIGPAEELSELGIEVVHDLPGVGKNLHDHFLVPVIFGTSKRRVEPPKAGQTPAQTHLFWRSQPDLEVPDTQPINFSVPMYQDELSGPETGFSLMAGLIGTQSRGSLRLSGPSIDDEVLIDLAALADPADLRALLASVRQCREIGRAAALAEEWGAAEIHPGPEVADQDLEDYVRANVVTYHHQVGSCKMGIDQLAVVDPQLRVHGIAGLRIADASIMPQVTSGNTNAPVMLIAEKAVEFFLTEH</sequence>
<dbReference type="PIRSF" id="PIRSF000137">
    <property type="entry name" value="Alcohol_oxidase"/>
    <property type="match status" value="1"/>
</dbReference>
<dbReference type="PANTHER" id="PTHR11552">
    <property type="entry name" value="GLUCOSE-METHANOL-CHOLINE GMC OXIDOREDUCTASE"/>
    <property type="match status" value="1"/>
</dbReference>
<dbReference type="KEGG" id="ari:UM93_06845"/>
<dbReference type="AlphaFoldDB" id="A0A0D4C311"/>
<comment type="cofactor">
    <cofactor evidence="1 5">
        <name>FAD</name>
        <dbReference type="ChEBI" id="CHEBI:57692"/>
    </cofactor>
</comment>
<dbReference type="SUPFAM" id="SSF54373">
    <property type="entry name" value="FAD-linked reductases, C-terminal domain"/>
    <property type="match status" value="1"/>
</dbReference>
<protein>
    <submittedName>
        <fullName evidence="7">Oxidoreductase</fullName>
    </submittedName>
</protein>
<feature type="binding site" evidence="5">
    <location>
        <position position="80"/>
    </location>
    <ligand>
        <name>FAD</name>
        <dbReference type="ChEBI" id="CHEBI:57692"/>
    </ligand>
</feature>
<evidence type="ECO:0000256" key="2">
    <source>
        <dbReference type="ARBA" id="ARBA00010790"/>
    </source>
</evidence>